<dbReference type="PANTHER" id="PTHR21090">
    <property type="entry name" value="AROM/DEHYDROQUINATE SYNTHASE"/>
    <property type="match status" value="1"/>
</dbReference>
<proteinExistence type="inferred from homology"/>
<keyword evidence="7" id="KW-0963">Cytoplasm</keyword>
<comment type="function">
    <text evidence="7">Catalyzes the transfer of the enolpyruvyl moiety of phosphoenolpyruvate (PEP) to the 5-hydroxyl of shikimate-3-phosphate (S3P) to produce enolpyruvyl shikimate-3-phosphate and inorganic phosphate.</text>
</comment>
<feature type="binding site" evidence="7">
    <location>
        <position position="329"/>
    </location>
    <ligand>
        <name>3-phosphoshikimate</name>
        <dbReference type="ChEBI" id="CHEBI:145989"/>
    </ligand>
</feature>
<evidence type="ECO:0000256" key="7">
    <source>
        <dbReference type="HAMAP-Rule" id="MF_00210"/>
    </source>
</evidence>
<comment type="caution">
    <text evidence="7">Lacks conserved residue(s) required for the propagation of feature annotation.</text>
</comment>
<dbReference type="EMBL" id="QXEV01000015">
    <property type="protein sequence ID" value="RIA75584.1"/>
    <property type="molecule type" value="Genomic_DNA"/>
</dbReference>
<feature type="binding site" evidence="7">
    <location>
        <position position="302"/>
    </location>
    <ligand>
        <name>3-phosphoshikimate</name>
        <dbReference type="ChEBI" id="CHEBI:145989"/>
    </ligand>
</feature>
<dbReference type="GO" id="GO:0008652">
    <property type="term" value="P:amino acid biosynthetic process"/>
    <property type="evidence" value="ECO:0007669"/>
    <property type="project" value="UniProtKB-KW"/>
</dbReference>
<feature type="binding site" evidence="7">
    <location>
        <position position="20"/>
    </location>
    <ligand>
        <name>3-phosphoshikimate</name>
        <dbReference type="ChEBI" id="CHEBI:145989"/>
    </ligand>
</feature>
<dbReference type="Pfam" id="PF00275">
    <property type="entry name" value="EPSP_synthase"/>
    <property type="match status" value="1"/>
</dbReference>
<dbReference type="CDD" id="cd01556">
    <property type="entry name" value="EPSP_synthase"/>
    <property type="match status" value="1"/>
</dbReference>
<feature type="binding site" evidence="7">
    <location>
        <position position="333"/>
    </location>
    <ligand>
        <name>phosphoenolpyruvate</name>
        <dbReference type="ChEBI" id="CHEBI:58702"/>
    </ligand>
</feature>
<dbReference type="Gene3D" id="3.65.10.10">
    <property type="entry name" value="Enolpyruvate transferase domain"/>
    <property type="match status" value="2"/>
</dbReference>
<dbReference type="PANTHER" id="PTHR21090:SF5">
    <property type="entry name" value="PENTAFUNCTIONAL AROM POLYPEPTIDE"/>
    <property type="match status" value="1"/>
</dbReference>
<gene>
    <name evidence="7" type="primary">aroA</name>
    <name evidence="9" type="ORF">EI71_01322</name>
</gene>
<dbReference type="InterPro" id="IPR013792">
    <property type="entry name" value="RNA3'P_cycl/enolpyr_Trfase_a/b"/>
</dbReference>
<dbReference type="GO" id="GO:0009073">
    <property type="term" value="P:aromatic amino acid family biosynthetic process"/>
    <property type="evidence" value="ECO:0007669"/>
    <property type="project" value="UniProtKB-KW"/>
</dbReference>
<dbReference type="InterPro" id="IPR036968">
    <property type="entry name" value="Enolpyruvate_Tfrase_sf"/>
</dbReference>
<feature type="binding site" evidence="7">
    <location>
        <position position="162"/>
    </location>
    <ligand>
        <name>3-phosphoshikimate</name>
        <dbReference type="ChEBI" id="CHEBI:145989"/>
    </ligand>
</feature>
<feature type="binding site" evidence="7">
    <location>
        <position position="89"/>
    </location>
    <ligand>
        <name>phosphoenolpyruvate</name>
        <dbReference type="ChEBI" id="CHEBI:58702"/>
    </ligand>
</feature>
<evidence type="ECO:0000256" key="3">
    <source>
        <dbReference type="ARBA" id="ARBA00022605"/>
    </source>
</evidence>
<dbReference type="Proteomes" id="UP000266506">
    <property type="component" value="Unassembled WGS sequence"/>
</dbReference>
<keyword evidence="4 7" id="KW-0808">Transferase</keyword>
<comment type="catalytic activity">
    <reaction evidence="6">
        <text>3-phosphoshikimate + phosphoenolpyruvate = 5-O-(1-carboxyvinyl)-3-phosphoshikimate + phosphate</text>
        <dbReference type="Rhea" id="RHEA:21256"/>
        <dbReference type="ChEBI" id="CHEBI:43474"/>
        <dbReference type="ChEBI" id="CHEBI:57701"/>
        <dbReference type="ChEBI" id="CHEBI:58702"/>
        <dbReference type="ChEBI" id="CHEBI:145989"/>
        <dbReference type="EC" id="2.5.1.19"/>
    </reaction>
    <physiologicalReaction direction="left-to-right" evidence="6">
        <dbReference type="Rhea" id="RHEA:21257"/>
    </physiologicalReaction>
</comment>
<dbReference type="HAMAP" id="MF_00210">
    <property type="entry name" value="EPSP_synth"/>
    <property type="match status" value="1"/>
</dbReference>
<feature type="binding site" evidence="7">
    <location>
        <position position="21"/>
    </location>
    <ligand>
        <name>3-phosphoshikimate</name>
        <dbReference type="ChEBI" id="CHEBI:145989"/>
    </ligand>
</feature>
<feature type="binding site" evidence="7">
    <location>
        <position position="20"/>
    </location>
    <ligand>
        <name>phosphoenolpyruvate</name>
        <dbReference type="ChEBI" id="CHEBI:58702"/>
    </ligand>
</feature>
<dbReference type="GO" id="GO:0005737">
    <property type="term" value="C:cytoplasm"/>
    <property type="evidence" value="ECO:0007669"/>
    <property type="project" value="UniProtKB-SubCell"/>
</dbReference>
<dbReference type="UniPathway" id="UPA00053">
    <property type="reaction ID" value="UER00089"/>
</dbReference>
<sequence>MNVTIKPSKLEGSIMIPPSKSLSHRAIIAASLALGKSVISNVLYSKDIKATIEAMRACGAIIEEYDDYLVIYGSKVKRVKSMINANESGSTIRFMIPIALVCDAPMEFRGENHLVKRPLDTFLEIFDLQGISYERGEDYLPLKVKSGIKSGVYKVRGDISSQFITGLLYALPILDGDSKIEITTTLESKGYIDLTLDMLKKFGIQIENRDYKEFYIKGNQSYTPCDYTIEGDFSQSAFFLVADCLGANIKLKAMNMDSHQGDKKILKDIEDFSSKIHYENDELYADSIKTKGAIIDFSQSPDLGPALTVLASLSEGKSEFINAGRLRIKECDRITCMKEELEKLGANIIEHEDGMEIFGVDSFTGGVIDSHNDHRVAMSFAMASIKAKGDIKILNAGCVSKSYPNFWEVFERLGGKIEYEE</sequence>
<reference evidence="9 10" key="1">
    <citation type="submission" date="2018-08" db="EMBL/GenBank/DDBJ databases">
        <title>Genomic Encyclopedia of Archaeal and Bacterial Type Strains, Phase II (KMG-II): from individual species to whole genera.</title>
        <authorList>
            <person name="Goeker M."/>
        </authorList>
    </citation>
    <scope>NUCLEOTIDE SEQUENCE [LARGE SCALE GENOMIC DNA]</scope>
    <source>
        <strain evidence="9 10">ATCC 27112</strain>
    </source>
</reference>
<comment type="subcellular location">
    <subcellularLocation>
        <location evidence="7">Cytoplasm</location>
    </subcellularLocation>
</comment>
<evidence type="ECO:0000256" key="6">
    <source>
        <dbReference type="ARBA" id="ARBA00044633"/>
    </source>
</evidence>
<comment type="subunit">
    <text evidence="7">Monomer.</text>
</comment>
<accession>A0A397S086</accession>
<comment type="caution">
    <text evidence="9">The sequence shown here is derived from an EMBL/GenBank/DDBJ whole genome shotgun (WGS) entry which is preliminary data.</text>
</comment>
<keyword evidence="5 7" id="KW-0057">Aromatic amino acid biosynthesis</keyword>
<feature type="domain" description="Enolpyruvate transferase" evidence="8">
    <location>
        <begin position="6"/>
        <end position="409"/>
    </location>
</feature>
<feature type="binding site" evidence="7">
    <location>
        <position position="160"/>
    </location>
    <ligand>
        <name>3-phosphoshikimate</name>
        <dbReference type="ChEBI" id="CHEBI:145989"/>
    </ligand>
</feature>
<comment type="pathway">
    <text evidence="1 7">Metabolic intermediate biosynthesis; chorismate biosynthesis; chorismate from D-erythrose 4-phosphate and phosphoenolpyruvate: step 6/7.</text>
</comment>
<feature type="binding site" evidence="7">
    <location>
        <position position="188"/>
    </location>
    <ligand>
        <name>3-phosphoshikimate</name>
        <dbReference type="ChEBI" id="CHEBI:145989"/>
    </ligand>
</feature>
<feature type="binding site" evidence="7">
    <location>
        <position position="161"/>
    </location>
    <ligand>
        <name>3-phosphoshikimate</name>
        <dbReference type="ChEBI" id="CHEBI:145989"/>
    </ligand>
</feature>
<feature type="binding site" evidence="7">
    <location>
        <position position="401"/>
    </location>
    <ligand>
        <name>phosphoenolpyruvate</name>
        <dbReference type="ChEBI" id="CHEBI:58702"/>
    </ligand>
</feature>
<protein>
    <recommendedName>
        <fullName evidence="7">3-phosphoshikimate 1-carboxyvinyltransferase</fullName>
        <ecNumber evidence="7">2.5.1.19</ecNumber>
    </recommendedName>
    <alternativeName>
        <fullName evidence="7">5-enolpyruvylshikimate-3-phosphate synthase</fullName>
        <shortName evidence="7">EPSP synthase</shortName>
        <shortName evidence="7">EPSPS</shortName>
    </alternativeName>
</protein>
<feature type="binding site" evidence="7">
    <location>
        <position position="375"/>
    </location>
    <ligand>
        <name>phosphoenolpyruvate</name>
        <dbReference type="ChEBI" id="CHEBI:58702"/>
    </ligand>
</feature>
<evidence type="ECO:0000256" key="1">
    <source>
        <dbReference type="ARBA" id="ARBA00004811"/>
    </source>
</evidence>
<dbReference type="SUPFAM" id="SSF55205">
    <property type="entry name" value="EPT/RTPC-like"/>
    <property type="match status" value="1"/>
</dbReference>
<evidence type="ECO:0000256" key="2">
    <source>
        <dbReference type="ARBA" id="ARBA00009948"/>
    </source>
</evidence>
<evidence type="ECO:0000313" key="9">
    <source>
        <dbReference type="EMBL" id="RIA75584.1"/>
    </source>
</evidence>
<dbReference type="RefSeq" id="WP_119016451.1">
    <property type="nucleotide sequence ID" value="NZ_QXEV01000015.1"/>
</dbReference>
<organism evidence="9 10">
    <name type="scientific">Anaeroplasma bactoclasticum</name>
    <dbReference type="NCBI Taxonomy" id="2088"/>
    <lineage>
        <taxon>Bacteria</taxon>
        <taxon>Bacillati</taxon>
        <taxon>Mycoplasmatota</taxon>
        <taxon>Mollicutes</taxon>
        <taxon>Anaeroplasmatales</taxon>
        <taxon>Anaeroplasmataceae</taxon>
        <taxon>Anaeroplasma</taxon>
    </lineage>
</organism>
<dbReference type="InterPro" id="IPR001986">
    <property type="entry name" value="Enolpyruvate_Tfrase_dom"/>
</dbReference>
<dbReference type="FunCoup" id="A0A397S086">
    <property type="interactions" value="271"/>
</dbReference>
<dbReference type="NCBIfam" id="TIGR01356">
    <property type="entry name" value="aroA"/>
    <property type="match status" value="1"/>
</dbReference>
<dbReference type="InterPro" id="IPR006264">
    <property type="entry name" value="EPSP_synthase"/>
</dbReference>
<feature type="binding site" evidence="7">
    <location>
        <position position="117"/>
    </location>
    <ligand>
        <name>phosphoenolpyruvate</name>
        <dbReference type="ChEBI" id="CHEBI:58702"/>
    </ligand>
</feature>
<dbReference type="AlphaFoldDB" id="A0A397S086"/>
<dbReference type="GO" id="GO:0003866">
    <property type="term" value="F:3-phosphoshikimate 1-carboxyvinyltransferase activity"/>
    <property type="evidence" value="ECO:0007669"/>
    <property type="project" value="UniProtKB-UniRule"/>
</dbReference>
<dbReference type="InParanoid" id="A0A397S086"/>
<evidence type="ECO:0000256" key="5">
    <source>
        <dbReference type="ARBA" id="ARBA00023141"/>
    </source>
</evidence>
<feature type="active site" description="Proton acceptor" evidence="7">
    <location>
        <position position="302"/>
    </location>
</feature>
<dbReference type="PIRSF" id="PIRSF000505">
    <property type="entry name" value="EPSPS"/>
    <property type="match status" value="1"/>
</dbReference>
<evidence type="ECO:0000256" key="4">
    <source>
        <dbReference type="ARBA" id="ARBA00022679"/>
    </source>
</evidence>
<name>A0A397S086_9MOLU</name>
<keyword evidence="3 7" id="KW-0028">Amino-acid biosynthesis</keyword>
<evidence type="ECO:0000259" key="8">
    <source>
        <dbReference type="Pfam" id="PF00275"/>
    </source>
</evidence>
<keyword evidence="10" id="KW-1185">Reference proteome</keyword>
<feature type="binding site" evidence="7">
    <location>
        <position position="162"/>
    </location>
    <ligand>
        <name>phosphoenolpyruvate</name>
        <dbReference type="ChEBI" id="CHEBI:58702"/>
    </ligand>
</feature>
<feature type="binding site" evidence="7">
    <location>
        <position position="25"/>
    </location>
    <ligand>
        <name>3-phosphoshikimate</name>
        <dbReference type="ChEBI" id="CHEBI:145989"/>
    </ligand>
</feature>
<evidence type="ECO:0000313" key="10">
    <source>
        <dbReference type="Proteomes" id="UP000266506"/>
    </source>
</evidence>
<dbReference type="OrthoDB" id="9809920at2"/>
<dbReference type="EC" id="2.5.1.19" evidence="7"/>
<comment type="similarity">
    <text evidence="2 7">Belongs to the EPSP synthase family.</text>
</comment>
<dbReference type="GO" id="GO:0009423">
    <property type="term" value="P:chorismate biosynthetic process"/>
    <property type="evidence" value="ECO:0007669"/>
    <property type="project" value="UniProtKB-UniRule"/>
</dbReference>